<keyword evidence="2" id="KW-0238">DNA-binding</keyword>
<dbReference type="InterPro" id="IPR036388">
    <property type="entry name" value="WH-like_DNA-bd_sf"/>
</dbReference>
<evidence type="ECO:0000259" key="4">
    <source>
        <dbReference type="PROSITE" id="PS50987"/>
    </source>
</evidence>
<reference evidence="5 6" key="1">
    <citation type="submission" date="2018-12" db="EMBL/GenBank/DDBJ databases">
        <title>Genome sequence from the cellulolytic species, Caldicellulosiruptor changbaiensis.</title>
        <authorList>
            <person name="Blumer-Schuette S.E."/>
            <person name="Mendoza C."/>
        </authorList>
    </citation>
    <scope>NUCLEOTIDE SEQUENCE [LARGE SCALE GENOMIC DNA]</scope>
    <source>
        <strain evidence="5 6">CBS-Z</strain>
    </source>
</reference>
<dbReference type="GO" id="GO:0003677">
    <property type="term" value="F:DNA binding"/>
    <property type="evidence" value="ECO:0007669"/>
    <property type="project" value="UniProtKB-KW"/>
</dbReference>
<dbReference type="AlphaFoldDB" id="A0A3T0D6M0"/>
<dbReference type="InterPro" id="IPR011991">
    <property type="entry name" value="ArsR-like_HTH"/>
</dbReference>
<organism evidence="5 6">
    <name type="scientific">Caldicellulosiruptor changbaiensis</name>
    <dbReference type="NCBI Taxonomy" id="1222016"/>
    <lineage>
        <taxon>Bacteria</taxon>
        <taxon>Bacillati</taxon>
        <taxon>Bacillota</taxon>
        <taxon>Bacillota incertae sedis</taxon>
        <taxon>Caldicellulosiruptorales</taxon>
        <taxon>Caldicellulosiruptoraceae</taxon>
        <taxon>Caldicellulosiruptor</taxon>
    </lineage>
</organism>
<dbReference type="InterPro" id="IPR016943">
    <property type="entry name" value="UCP030050_HTH"/>
</dbReference>
<evidence type="ECO:0000313" key="6">
    <source>
        <dbReference type="Proteomes" id="UP000282930"/>
    </source>
</evidence>
<dbReference type="SUPFAM" id="SSF46785">
    <property type="entry name" value="Winged helix' DNA-binding domain"/>
    <property type="match status" value="1"/>
</dbReference>
<evidence type="ECO:0000256" key="3">
    <source>
        <dbReference type="ARBA" id="ARBA00023163"/>
    </source>
</evidence>
<protein>
    <submittedName>
        <fullName evidence="5">Winged helix-turn-helix transcriptional regulator</fullName>
    </submittedName>
</protein>
<dbReference type="Pfam" id="PF13412">
    <property type="entry name" value="HTH_24"/>
    <property type="match status" value="1"/>
</dbReference>
<accession>A0A3T0D6M0</accession>
<proteinExistence type="predicted"/>
<keyword evidence="1" id="KW-0805">Transcription regulation</keyword>
<keyword evidence="3" id="KW-0804">Transcription</keyword>
<dbReference type="PANTHER" id="PTHR33154">
    <property type="entry name" value="TRANSCRIPTIONAL REGULATOR, ARSR FAMILY"/>
    <property type="match status" value="1"/>
</dbReference>
<dbReference type="Gene3D" id="1.10.10.10">
    <property type="entry name" value="Winged helix-like DNA-binding domain superfamily/Winged helix DNA-binding domain"/>
    <property type="match status" value="1"/>
</dbReference>
<evidence type="ECO:0000256" key="2">
    <source>
        <dbReference type="ARBA" id="ARBA00023125"/>
    </source>
</evidence>
<dbReference type="EMBL" id="CP034791">
    <property type="protein sequence ID" value="AZT90709.1"/>
    <property type="molecule type" value="Genomic_DNA"/>
</dbReference>
<dbReference type="GO" id="GO:0003700">
    <property type="term" value="F:DNA-binding transcription factor activity"/>
    <property type="evidence" value="ECO:0007669"/>
    <property type="project" value="InterPro"/>
</dbReference>
<dbReference type="KEGG" id="ccha:ELD05_08660"/>
<name>A0A3T0D6M0_9FIRM</name>
<dbReference type="InterPro" id="IPR051081">
    <property type="entry name" value="HTH_MetalResp_TranReg"/>
</dbReference>
<evidence type="ECO:0000313" key="5">
    <source>
        <dbReference type="EMBL" id="AZT90709.1"/>
    </source>
</evidence>
<dbReference type="SMART" id="SM00418">
    <property type="entry name" value="HTH_ARSR"/>
    <property type="match status" value="1"/>
</dbReference>
<dbReference type="PROSITE" id="PS50987">
    <property type="entry name" value="HTH_ARSR_2"/>
    <property type="match status" value="1"/>
</dbReference>
<feature type="domain" description="HTH arsR-type" evidence="4">
    <location>
        <begin position="2"/>
        <end position="97"/>
    </location>
</feature>
<keyword evidence="6" id="KW-1185">Reference proteome</keyword>
<dbReference type="Proteomes" id="UP000282930">
    <property type="component" value="Chromosome"/>
</dbReference>
<dbReference type="PANTHER" id="PTHR33154:SF33">
    <property type="entry name" value="TRANSCRIPTIONAL REPRESSOR SDPR"/>
    <property type="match status" value="1"/>
</dbReference>
<dbReference type="InterPro" id="IPR001845">
    <property type="entry name" value="HTH_ArsR_DNA-bd_dom"/>
</dbReference>
<evidence type="ECO:0000256" key="1">
    <source>
        <dbReference type="ARBA" id="ARBA00023015"/>
    </source>
</evidence>
<dbReference type="InterPro" id="IPR036390">
    <property type="entry name" value="WH_DNA-bd_sf"/>
</dbReference>
<dbReference type="CDD" id="cd00090">
    <property type="entry name" value="HTH_ARSR"/>
    <property type="match status" value="1"/>
</dbReference>
<dbReference type="PIRSF" id="PIRSF030050">
    <property type="entry name" value="UCP030050_HTH"/>
    <property type="match status" value="1"/>
</dbReference>
<gene>
    <name evidence="5" type="ORF">ELD05_08660</name>
</gene>
<dbReference type="RefSeq" id="WP_011917083.1">
    <property type="nucleotide sequence ID" value="NZ_CP034791.1"/>
</dbReference>
<sequence>MKQIDNLKEAKILFEALASDARLEIINLLSKHREMNMNEIAQKLGLTNGAVTQHMKKLIAAGIVTISAASGKHGNQKICRLVEDKIIINIVTKHPQKLYECEIKVGNYSIFEVYPTCGLATKDKLIGEVDDPKYFAHPEHVNCDIIWFTKGYVEYIIPNFLRQNQKAVEIQISFEISSEAPGVSENWPSDIYFYLNGVELGYWTSPGDFGGETKGIFTPDWWFPNWNQYGLLKLLSVSEDGTYIDGFKISNVTIKDIDIESKNEIRFRVAVPDHAKNIGGVTLFGRNFGNYDQDIKFRIFYEEV</sequence>